<dbReference type="Proteomes" id="UP000245956">
    <property type="component" value="Unassembled WGS sequence"/>
</dbReference>
<reference evidence="3 4" key="1">
    <citation type="journal article" date="2016" name="Front. Microbiol.">
        <title>Genome and transcriptome sequences reveal the specific parasitism of the nematophagous Purpureocillium lilacinum 36-1.</title>
        <authorList>
            <person name="Xie J."/>
            <person name="Li S."/>
            <person name="Mo C."/>
            <person name="Xiao X."/>
            <person name="Peng D."/>
            <person name="Wang G."/>
            <person name="Xiao Y."/>
        </authorList>
    </citation>
    <scope>NUCLEOTIDE SEQUENCE [LARGE SCALE GENOMIC DNA]</scope>
    <source>
        <strain evidence="3 4">36-1</strain>
    </source>
</reference>
<feature type="chain" id="PRO_5015688499" evidence="2">
    <location>
        <begin position="19"/>
        <end position="177"/>
    </location>
</feature>
<proteinExistence type="predicted"/>
<evidence type="ECO:0000313" key="3">
    <source>
        <dbReference type="EMBL" id="PWI67914.1"/>
    </source>
</evidence>
<dbReference type="AlphaFoldDB" id="A0A2U3E099"/>
<protein>
    <submittedName>
        <fullName evidence="3">Uncharacterized protein</fullName>
    </submittedName>
</protein>
<feature type="signal peptide" evidence="2">
    <location>
        <begin position="1"/>
        <end position="18"/>
    </location>
</feature>
<accession>A0A2U3E099</accession>
<name>A0A2U3E099_PURLI</name>
<evidence type="ECO:0000313" key="4">
    <source>
        <dbReference type="Proteomes" id="UP000245956"/>
    </source>
</evidence>
<sequence>MKPLSLVAAALLAAVADASTIGADHKMRECERATTREIAITSVAAREKEKKQYIRGALHVIAHQRCINFQVLPSMRAVPPAAPFVTGAALRLTVDSTALRRWLCGGISGRVCAIGGGCLRLCLGGHPSMPVECLDRHHAAAIHPLPHAPRDGHELPPPPPRATLLTRHDDTTPPSCN</sequence>
<keyword evidence="2" id="KW-0732">Signal</keyword>
<gene>
    <name evidence="3" type="ORF">PCL_02315</name>
</gene>
<evidence type="ECO:0000256" key="2">
    <source>
        <dbReference type="SAM" id="SignalP"/>
    </source>
</evidence>
<dbReference type="EMBL" id="LCWV01000016">
    <property type="protein sequence ID" value="PWI67914.1"/>
    <property type="molecule type" value="Genomic_DNA"/>
</dbReference>
<evidence type="ECO:0000256" key="1">
    <source>
        <dbReference type="SAM" id="MobiDB-lite"/>
    </source>
</evidence>
<feature type="region of interest" description="Disordered" evidence="1">
    <location>
        <begin position="144"/>
        <end position="177"/>
    </location>
</feature>
<comment type="caution">
    <text evidence="3">The sequence shown here is derived from an EMBL/GenBank/DDBJ whole genome shotgun (WGS) entry which is preliminary data.</text>
</comment>
<organism evidence="3 4">
    <name type="scientific">Purpureocillium lilacinum</name>
    <name type="common">Paecilomyces lilacinus</name>
    <dbReference type="NCBI Taxonomy" id="33203"/>
    <lineage>
        <taxon>Eukaryota</taxon>
        <taxon>Fungi</taxon>
        <taxon>Dikarya</taxon>
        <taxon>Ascomycota</taxon>
        <taxon>Pezizomycotina</taxon>
        <taxon>Sordariomycetes</taxon>
        <taxon>Hypocreomycetidae</taxon>
        <taxon>Hypocreales</taxon>
        <taxon>Ophiocordycipitaceae</taxon>
        <taxon>Purpureocillium</taxon>
    </lineage>
</organism>